<feature type="region of interest" description="Disordered" evidence="1">
    <location>
        <begin position="1"/>
        <end position="20"/>
    </location>
</feature>
<organism evidence="2 3">
    <name type="scientific">Puccinia coronata f. sp. avenae</name>
    <dbReference type="NCBI Taxonomy" id="200324"/>
    <lineage>
        <taxon>Eukaryota</taxon>
        <taxon>Fungi</taxon>
        <taxon>Dikarya</taxon>
        <taxon>Basidiomycota</taxon>
        <taxon>Pucciniomycotina</taxon>
        <taxon>Pucciniomycetes</taxon>
        <taxon>Pucciniales</taxon>
        <taxon>Pucciniaceae</taxon>
        <taxon>Puccinia</taxon>
    </lineage>
</organism>
<dbReference type="AlphaFoldDB" id="A0A2N5TCP8"/>
<gene>
    <name evidence="2" type="ORF">PCASD_10947</name>
</gene>
<evidence type="ECO:0000313" key="3">
    <source>
        <dbReference type="Proteomes" id="UP000235392"/>
    </source>
</evidence>
<evidence type="ECO:0000256" key="1">
    <source>
        <dbReference type="SAM" id="MobiDB-lite"/>
    </source>
</evidence>
<comment type="caution">
    <text evidence="2">The sequence shown here is derived from an EMBL/GenBank/DDBJ whole genome shotgun (WGS) entry which is preliminary data.</text>
</comment>
<dbReference type="Proteomes" id="UP000235392">
    <property type="component" value="Unassembled WGS sequence"/>
</dbReference>
<dbReference type="EMBL" id="PGCI01000637">
    <property type="protein sequence ID" value="PLW23283.1"/>
    <property type="molecule type" value="Genomic_DNA"/>
</dbReference>
<protein>
    <submittedName>
        <fullName evidence="2">Uncharacterized protein</fullName>
    </submittedName>
</protein>
<evidence type="ECO:0000313" key="2">
    <source>
        <dbReference type="EMBL" id="PLW23283.1"/>
    </source>
</evidence>
<name>A0A2N5TCP8_9BASI</name>
<accession>A0A2N5TCP8</accession>
<reference evidence="2 3" key="1">
    <citation type="submission" date="2017-11" db="EMBL/GenBank/DDBJ databases">
        <title>De novo assembly and phasing of dikaryotic genomes from two isolates of Puccinia coronata f. sp. avenae, the causal agent of oat crown rust.</title>
        <authorList>
            <person name="Miller M.E."/>
            <person name="Zhang Y."/>
            <person name="Omidvar V."/>
            <person name="Sperschneider J."/>
            <person name="Schwessinger B."/>
            <person name="Raley C."/>
            <person name="Palmer J.M."/>
            <person name="Garnica D."/>
            <person name="Upadhyaya N."/>
            <person name="Rathjen J."/>
            <person name="Taylor J.M."/>
            <person name="Park R.F."/>
            <person name="Dodds P.N."/>
            <person name="Hirsch C.D."/>
            <person name="Kianian S.F."/>
            <person name="Figueroa M."/>
        </authorList>
    </citation>
    <scope>NUCLEOTIDE SEQUENCE [LARGE SCALE GENOMIC DNA]</scope>
    <source>
        <strain evidence="2">12SD80</strain>
    </source>
</reference>
<sequence>MAKAAASLGKHLQAPQHPVKPHRVVYEVYSQIQKSGVHLTDGSGPSHTNSTNGSNMLGQIELKIAALKRSVDASRAAESYLVWALTRG</sequence>
<proteinExistence type="predicted"/>